<proteinExistence type="predicted"/>
<protein>
    <submittedName>
        <fullName evidence="1">Uncharacterized protein</fullName>
    </submittedName>
</protein>
<organism evidence="1 2">
    <name type="scientific">Musa balbisiana</name>
    <name type="common">Banana</name>
    <dbReference type="NCBI Taxonomy" id="52838"/>
    <lineage>
        <taxon>Eukaryota</taxon>
        <taxon>Viridiplantae</taxon>
        <taxon>Streptophyta</taxon>
        <taxon>Embryophyta</taxon>
        <taxon>Tracheophyta</taxon>
        <taxon>Spermatophyta</taxon>
        <taxon>Magnoliopsida</taxon>
        <taxon>Liliopsida</taxon>
        <taxon>Zingiberales</taxon>
        <taxon>Musaceae</taxon>
        <taxon>Musa</taxon>
    </lineage>
</organism>
<evidence type="ECO:0000313" key="1">
    <source>
        <dbReference type="EMBL" id="THU60470.1"/>
    </source>
</evidence>
<name>A0A4S8JF66_MUSBA</name>
<dbReference type="Proteomes" id="UP000317650">
    <property type="component" value="Chromosome 7"/>
</dbReference>
<accession>A0A4S8JF66</accession>
<keyword evidence="2" id="KW-1185">Reference proteome</keyword>
<sequence length="143" mass="16772">MTVDDTLHAPVEESIFVSRYITNHHHHVKNIAAKNATKKKPHTSTLIKDKMRNHIDPKMSKSTRHRSTRECYVWTRRKTAAMPSVERETIHEIGNYCDNKLSVNATVREGKENYPQVPRRSARLYFFLCLLLKLKELKIHLQP</sequence>
<reference evidence="1 2" key="1">
    <citation type="journal article" date="2019" name="Nat. Plants">
        <title>Genome sequencing of Musa balbisiana reveals subgenome evolution and function divergence in polyploid bananas.</title>
        <authorList>
            <person name="Yao X."/>
        </authorList>
    </citation>
    <scope>NUCLEOTIDE SEQUENCE [LARGE SCALE GENOMIC DNA]</scope>
    <source>
        <strain evidence="2">cv. DH-PKW</strain>
        <tissue evidence="1">Leaves</tissue>
    </source>
</reference>
<gene>
    <name evidence="1" type="ORF">C4D60_Mb07t13090</name>
</gene>
<dbReference type="EMBL" id="PYDT01000005">
    <property type="protein sequence ID" value="THU60470.1"/>
    <property type="molecule type" value="Genomic_DNA"/>
</dbReference>
<dbReference type="AlphaFoldDB" id="A0A4S8JF66"/>
<evidence type="ECO:0000313" key="2">
    <source>
        <dbReference type="Proteomes" id="UP000317650"/>
    </source>
</evidence>
<comment type="caution">
    <text evidence="1">The sequence shown here is derived from an EMBL/GenBank/DDBJ whole genome shotgun (WGS) entry which is preliminary data.</text>
</comment>